<evidence type="ECO:0000313" key="3">
    <source>
        <dbReference type="Proteomes" id="UP001633002"/>
    </source>
</evidence>
<keyword evidence="3" id="KW-1185">Reference proteome</keyword>
<keyword evidence="1" id="KW-0812">Transmembrane</keyword>
<gene>
    <name evidence="2" type="ORF">R1sor_007496</name>
</gene>
<protein>
    <recommendedName>
        <fullName evidence="4">Cytochrome b561 domain-containing protein</fullName>
    </recommendedName>
</protein>
<keyword evidence="1" id="KW-1133">Transmembrane helix</keyword>
<feature type="transmembrane region" description="Helical" evidence="1">
    <location>
        <begin position="112"/>
        <end position="131"/>
    </location>
</feature>
<feature type="transmembrane region" description="Helical" evidence="1">
    <location>
        <begin position="184"/>
        <end position="204"/>
    </location>
</feature>
<dbReference type="Proteomes" id="UP001633002">
    <property type="component" value="Unassembled WGS sequence"/>
</dbReference>
<proteinExistence type="predicted"/>
<dbReference type="EMBL" id="JBJQOH010000003">
    <property type="protein sequence ID" value="KAL3693845.1"/>
    <property type="molecule type" value="Genomic_DNA"/>
</dbReference>
<accession>A0ABD3HUU4</accession>
<dbReference type="Pfam" id="PF13301">
    <property type="entry name" value="DUF4079"/>
    <property type="match status" value="1"/>
</dbReference>
<feature type="transmembrane region" description="Helical" evidence="1">
    <location>
        <begin position="152"/>
        <end position="172"/>
    </location>
</feature>
<evidence type="ECO:0008006" key="4">
    <source>
        <dbReference type="Google" id="ProtNLM"/>
    </source>
</evidence>
<evidence type="ECO:0000256" key="1">
    <source>
        <dbReference type="SAM" id="Phobius"/>
    </source>
</evidence>
<reference evidence="2 3" key="1">
    <citation type="submission" date="2024-09" db="EMBL/GenBank/DDBJ databases">
        <title>Chromosome-scale assembly of Riccia sorocarpa.</title>
        <authorList>
            <person name="Paukszto L."/>
        </authorList>
    </citation>
    <scope>NUCLEOTIDE SEQUENCE [LARGE SCALE GENOMIC DNA]</scope>
    <source>
        <strain evidence="2">LP-2024</strain>
        <tissue evidence="2">Aerial parts of the thallus</tissue>
    </source>
</reference>
<dbReference type="InterPro" id="IPR025067">
    <property type="entry name" value="DUF4079"/>
</dbReference>
<name>A0ABD3HUU4_9MARC</name>
<dbReference type="AlphaFoldDB" id="A0ABD3HUU4"/>
<organism evidence="2 3">
    <name type="scientific">Riccia sorocarpa</name>
    <dbReference type="NCBI Taxonomy" id="122646"/>
    <lineage>
        <taxon>Eukaryota</taxon>
        <taxon>Viridiplantae</taxon>
        <taxon>Streptophyta</taxon>
        <taxon>Embryophyta</taxon>
        <taxon>Marchantiophyta</taxon>
        <taxon>Marchantiopsida</taxon>
        <taxon>Marchantiidae</taxon>
        <taxon>Marchantiales</taxon>
        <taxon>Ricciaceae</taxon>
        <taxon>Riccia</taxon>
    </lineage>
</organism>
<dbReference type="PANTHER" id="PTHR36738">
    <property type="entry name" value="EXPRESSED PROTEIN"/>
    <property type="match status" value="1"/>
</dbReference>
<evidence type="ECO:0000313" key="2">
    <source>
        <dbReference type="EMBL" id="KAL3693845.1"/>
    </source>
</evidence>
<comment type="caution">
    <text evidence="2">The sequence shown here is derived from an EMBL/GenBank/DDBJ whole genome shotgun (WGS) entry which is preliminary data.</text>
</comment>
<sequence length="239" mass="25133">METLLRGAIRTSFPSAALVSTGTKFSEEPARCKMLVTRAHVAAGSHSRVEESRTENVRLTNSASKRSAESVALPSKEDSSSFDGESIMFSVSPLPILALASLPGGILNLNLIYVGAVVLLAMGGYGTYLGWQIRLSDDLDLKAEAKNLHPKLFAGLFFFFAAGATGGVTSLLTQGKSILESNHALTGIIGLALLAAQTTLSTQFEGKPELRSIHAYLGSGIMALFVVHAALGLQLGLSL</sequence>
<keyword evidence="1" id="KW-0472">Membrane</keyword>
<dbReference type="PANTHER" id="PTHR36738:SF1">
    <property type="entry name" value="EXPRESSED PROTEIN"/>
    <property type="match status" value="1"/>
</dbReference>
<feature type="transmembrane region" description="Helical" evidence="1">
    <location>
        <begin position="216"/>
        <end position="237"/>
    </location>
</feature>